<organism evidence="2 3">
    <name type="scientific">Rhodonia placenta</name>
    <dbReference type="NCBI Taxonomy" id="104341"/>
    <lineage>
        <taxon>Eukaryota</taxon>
        <taxon>Fungi</taxon>
        <taxon>Dikarya</taxon>
        <taxon>Basidiomycota</taxon>
        <taxon>Agaricomycotina</taxon>
        <taxon>Agaricomycetes</taxon>
        <taxon>Polyporales</taxon>
        <taxon>Adustoporiaceae</taxon>
        <taxon>Rhodonia</taxon>
    </lineage>
</organism>
<reference evidence="2" key="1">
    <citation type="submission" date="2020-11" db="EMBL/GenBank/DDBJ databases">
        <authorList>
            <person name="Koelle M."/>
            <person name="Horta M.A.C."/>
            <person name="Nowrousian M."/>
            <person name="Ohm R.A."/>
            <person name="Benz P."/>
            <person name="Pilgard A."/>
        </authorList>
    </citation>
    <scope>NUCLEOTIDE SEQUENCE</scope>
    <source>
        <strain evidence="2">FPRL280</strain>
    </source>
</reference>
<evidence type="ECO:0000256" key="1">
    <source>
        <dbReference type="SAM" id="Coils"/>
    </source>
</evidence>
<sequence length="346" mass="38902">MAEHMKGRSNVEAQRVAIDHAQQEHLTIKVELEDRMRSLSESQREVDRLQATAQTKRLAINLLESLNEKESKRMARIRAATTLIERLEARFGSTPRKTRRDAECNEANSRERLRTAIVSATGRSEDDPRVVELFERFSQAAQRRAASYLRYRSPLPLNPERITSEGLDAAEKEALLQRLSDQSLELVHSCAGLIQHVSIFNDITSPELCECLRKESSEAEGYVDALRLSITGYADGNVQDLQDGSVVLRRGKAWQQSLVDVRTNMVEAHEKELLVQNAVIFAPAQHPNSGKLLESYFKSARDTEEQLTTMLARKLEKSHTGDTLQKEIERLVKEVGIVGVLSGSTG</sequence>
<dbReference type="AlphaFoldDB" id="A0A8H7U4B0"/>
<evidence type="ECO:0000313" key="2">
    <source>
        <dbReference type="EMBL" id="KAF9818850.1"/>
    </source>
</evidence>
<dbReference type="EMBL" id="JADOXO010000025">
    <property type="protein sequence ID" value="KAF9818850.1"/>
    <property type="molecule type" value="Genomic_DNA"/>
</dbReference>
<accession>A0A8H7U4B0</accession>
<reference evidence="2" key="2">
    <citation type="journal article" name="Front. Microbiol.">
        <title>Degradative Capacity of Two Strains of Rhodonia placenta: From Phenotype to Genotype.</title>
        <authorList>
            <person name="Kolle M."/>
            <person name="Horta M.A.C."/>
            <person name="Nowrousian M."/>
            <person name="Ohm R.A."/>
            <person name="Benz J.P."/>
            <person name="Pilgard A."/>
        </authorList>
    </citation>
    <scope>NUCLEOTIDE SEQUENCE</scope>
    <source>
        <strain evidence="2">FPRL280</strain>
    </source>
</reference>
<proteinExistence type="predicted"/>
<feature type="coiled-coil region" evidence="1">
    <location>
        <begin position="32"/>
        <end position="59"/>
    </location>
</feature>
<name>A0A8H7U4B0_9APHY</name>
<keyword evidence="1" id="KW-0175">Coiled coil</keyword>
<protein>
    <submittedName>
        <fullName evidence="2">Uncharacterized protein</fullName>
    </submittedName>
</protein>
<comment type="caution">
    <text evidence="2">The sequence shown here is derived from an EMBL/GenBank/DDBJ whole genome shotgun (WGS) entry which is preliminary data.</text>
</comment>
<gene>
    <name evidence="2" type="ORF">IEO21_02506</name>
</gene>
<evidence type="ECO:0000313" key="3">
    <source>
        <dbReference type="Proteomes" id="UP000639403"/>
    </source>
</evidence>
<dbReference type="Proteomes" id="UP000639403">
    <property type="component" value="Unassembled WGS sequence"/>
</dbReference>